<dbReference type="CGD" id="CAL0000167538">
    <property type="gene designation" value="Cd36_10850"/>
</dbReference>
<gene>
    <name evidence="7" type="ordered locus">Cd36_10850</name>
    <name evidence="8" type="ORF">CD36_10850</name>
</gene>
<evidence type="ECO:0000313" key="8">
    <source>
        <dbReference type="EMBL" id="CAX45439.1"/>
    </source>
</evidence>
<dbReference type="GeneID" id="8045275"/>
<evidence type="ECO:0000256" key="3">
    <source>
        <dbReference type="ARBA" id="ARBA00022842"/>
    </source>
</evidence>
<dbReference type="HOGENOM" id="CLU_062874_0_0_1"/>
<proteinExistence type="predicted"/>
<keyword evidence="2" id="KW-0547">Nucleotide-binding</keyword>
<keyword evidence="4" id="KW-0342">GTP-binding</keyword>
<evidence type="ECO:0000256" key="4">
    <source>
        <dbReference type="ARBA" id="ARBA00023134"/>
    </source>
</evidence>
<dbReference type="AlphaFoldDB" id="B9W9F7"/>
<dbReference type="PANTHER" id="PTHR46498:SF1">
    <property type="entry name" value="GTP-BINDING PROTEIN 8"/>
    <property type="match status" value="1"/>
</dbReference>
<evidence type="ECO:0000313" key="7">
    <source>
        <dbReference type="CGD" id="CAL0000167538"/>
    </source>
</evidence>
<dbReference type="GO" id="GO:0046872">
    <property type="term" value="F:metal ion binding"/>
    <property type="evidence" value="ECO:0007669"/>
    <property type="project" value="UniProtKB-KW"/>
</dbReference>
<dbReference type="InterPro" id="IPR030393">
    <property type="entry name" value="G_ENGB_dom"/>
</dbReference>
<dbReference type="eggNOG" id="KOG2486">
    <property type="taxonomic scope" value="Eukaryota"/>
</dbReference>
<keyword evidence="9" id="KW-1185">Reference proteome</keyword>
<feature type="domain" description="EngB-type G" evidence="6">
    <location>
        <begin position="157"/>
        <end position="324"/>
    </location>
</feature>
<dbReference type="InterPro" id="IPR052279">
    <property type="entry name" value="EngB_GTPase"/>
</dbReference>
<sequence>MNRSNLHISFFVQKRWSSIDYLLKSIPQSSQTTNIYQPSKSSKSNKSKNLSSERQLKSYRNNIVSPLRLNKIYSPSWYTPYKENDLVKSHQFFKNARVELDWTLADYEEIPDVKYAKLAKEREEKLNSIDPYSRNETTESMLNSRKTFGIKPDLLRVLPEVLFMGHTNVGKSSLINSLLVNNKSISGPSQLAYVSARAGFTKTINCFNFSKKLRIIDSPGYGQYGDLKQGRVVVDYISKRHQLKKVYVLIDSVEGFREEDSYIFNMLIDEGVPFDIIFTKVDSVVSKYIPKNAFEASNCYDLIKACNDKVVDHYGKLIASSGLEDIAMIPTFLFSNASANKFVPKPVGMNEIQSNILDSCNLL</sequence>
<evidence type="ECO:0000259" key="6">
    <source>
        <dbReference type="PROSITE" id="PS51706"/>
    </source>
</evidence>
<name>B9W9F7_CANDC</name>
<organism evidence="8 9">
    <name type="scientific">Candida dubliniensis (strain CD36 / ATCC MYA-646 / CBS 7987 / NCPF 3949 / NRRL Y-17841)</name>
    <name type="common">Yeast</name>
    <dbReference type="NCBI Taxonomy" id="573826"/>
    <lineage>
        <taxon>Eukaryota</taxon>
        <taxon>Fungi</taxon>
        <taxon>Dikarya</taxon>
        <taxon>Ascomycota</taxon>
        <taxon>Saccharomycotina</taxon>
        <taxon>Pichiomycetes</taxon>
        <taxon>Debaryomycetaceae</taxon>
        <taxon>Candida/Lodderomyces clade</taxon>
        <taxon>Candida</taxon>
    </lineage>
</organism>
<dbReference type="InterPro" id="IPR027417">
    <property type="entry name" value="P-loop_NTPase"/>
</dbReference>
<dbReference type="SUPFAM" id="SSF52540">
    <property type="entry name" value="P-loop containing nucleoside triphosphate hydrolases"/>
    <property type="match status" value="1"/>
</dbReference>
<dbReference type="Proteomes" id="UP000002605">
    <property type="component" value="Chromosome 1"/>
</dbReference>
<keyword evidence="1" id="KW-0479">Metal-binding</keyword>
<evidence type="ECO:0000256" key="2">
    <source>
        <dbReference type="ARBA" id="ARBA00022741"/>
    </source>
</evidence>
<dbReference type="RefSeq" id="XP_002417727.1">
    <property type="nucleotide sequence ID" value="XM_002417682.1"/>
</dbReference>
<evidence type="ECO:0000256" key="5">
    <source>
        <dbReference type="SAM" id="MobiDB-lite"/>
    </source>
</evidence>
<dbReference type="PANTHER" id="PTHR46498">
    <property type="entry name" value="GTP-BINDING PROTEIN 8"/>
    <property type="match status" value="1"/>
</dbReference>
<dbReference type="InterPro" id="IPR006073">
    <property type="entry name" value="GTP-bd"/>
</dbReference>
<dbReference type="OrthoDB" id="391988at2759"/>
<dbReference type="EMBL" id="FM992688">
    <property type="protein sequence ID" value="CAX45439.1"/>
    <property type="molecule type" value="Genomic_DNA"/>
</dbReference>
<evidence type="ECO:0000313" key="9">
    <source>
        <dbReference type="Proteomes" id="UP000002605"/>
    </source>
</evidence>
<dbReference type="KEGG" id="cdu:CD36_10850"/>
<protein>
    <recommendedName>
        <fullName evidence="6">EngB-type G domain-containing protein</fullName>
    </recommendedName>
</protein>
<reference evidence="8 9" key="1">
    <citation type="journal article" date="2009" name="Genome Res.">
        <title>Comparative genomics of the fungal pathogens Candida dubliniensis and Candida albicans.</title>
        <authorList>
            <person name="Jackson A.P."/>
            <person name="Gamble J.A."/>
            <person name="Yeomans T."/>
            <person name="Moran G.P."/>
            <person name="Saunders D."/>
            <person name="Harris D."/>
            <person name="Aslett M."/>
            <person name="Barrell J.F."/>
            <person name="Butler G."/>
            <person name="Citiulo F."/>
            <person name="Coleman D.C."/>
            <person name="de Groot P.W.J."/>
            <person name="Goodwin T.J."/>
            <person name="Quail M.A."/>
            <person name="McQuillan J."/>
            <person name="Munro C.A."/>
            <person name="Pain A."/>
            <person name="Poulter R.T."/>
            <person name="Rajandream M.A."/>
            <person name="Renauld H."/>
            <person name="Spiering M.J."/>
            <person name="Tivey A."/>
            <person name="Gow N.A.R."/>
            <person name="Barrell B."/>
            <person name="Sullivan D.J."/>
            <person name="Berriman M."/>
        </authorList>
    </citation>
    <scope>NUCLEOTIDE SEQUENCE [LARGE SCALE GENOMIC DNA]</scope>
    <source>
        <strain evidence="9">CD36 / ATCC MYA-646 / CBS 7987 / NCPF 3949 / NRRL Y-17841</strain>
    </source>
</reference>
<dbReference type="Gene3D" id="3.40.50.300">
    <property type="entry name" value="P-loop containing nucleotide triphosphate hydrolases"/>
    <property type="match status" value="1"/>
</dbReference>
<dbReference type="GO" id="GO:0005525">
    <property type="term" value="F:GTP binding"/>
    <property type="evidence" value="ECO:0007669"/>
    <property type="project" value="UniProtKB-KW"/>
</dbReference>
<feature type="region of interest" description="Disordered" evidence="5">
    <location>
        <begin position="32"/>
        <end position="55"/>
    </location>
</feature>
<accession>B9W9F7</accession>
<feature type="compositionally biased region" description="Low complexity" evidence="5">
    <location>
        <begin position="39"/>
        <end position="52"/>
    </location>
</feature>
<dbReference type="CDD" id="cd01876">
    <property type="entry name" value="YihA_EngB"/>
    <property type="match status" value="1"/>
</dbReference>
<dbReference type="PROSITE" id="PS51706">
    <property type="entry name" value="G_ENGB"/>
    <property type="match status" value="1"/>
</dbReference>
<dbReference type="VEuPathDB" id="FungiDB:CD36_10850"/>
<dbReference type="GO" id="GO:0005739">
    <property type="term" value="C:mitochondrion"/>
    <property type="evidence" value="ECO:0007669"/>
    <property type="project" value="TreeGrafter"/>
</dbReference>
<dbReference type="Pfam" id="PF01926">
    <property type="entry name" value="MMR_HSR1"/>
    <property type="match status" value="1"/>
</dbReference>
<evidence type="ECO:0000256" key="1">
    <source>
        <dbReference type="ARBA" id="ARBA00022723"/>
    </source>
</evidence>
<keyword evidence="3" id="KW-0460">Magnesium</keyword>